<dbReference type="Proteomes" id="UP000216429">
    <property type="component" value="Unassembled WGS sequence"/>
</dbReference>
<dbReference type="AlphaFoldDB" id="A0A261VMD7"/>
<dbReference type="PANTHER" id="PTHR30535:SF34">
    <property type="entry name" value="MOLYBDATE-BINDING PROTEIN MOLA"/>
    <property type="match status" value="1"/>
</dbReference>
<evidence type="ECO:0000259" key="1">
    <source>
        <dbReference type="PROSITE" id="PS50983"/>
    </source>
</evidence>
<name>A0A261VMD7_9BORD</name>
<dbReference type="PANTHER" id="PTHR30535">
    <property type="entry name" value="VITAMIN B12-BINDING PROTEIN"/>
    <property type="match status" value="1"/>
</dbReference>
<evidence type="ECO:0000313" key="3">
    <source>
        <dbReference type="Proteomes" id="UP000216429"/>
    </source>
</evidence>
<evidence type="ECO:0000313" key="2">
    <source>
        <dbReference type="EMBL" id="OZI75219.1"/>
    </source>
</evidence>
<dbReference type="EMBL" id="NEVU01000002">
    <property type="protein sequence ID" value="OZI75219.1"/>
    <property type="molecule type" value="Genomic_DNA"/>
</dbReference>
<organism evidence="2 3">
    <name type="scientific">Bordetella genomosp. 12</name>
    <dbReference type="NCBI Taxonomy" id="463035"/>
    <lineage>
        <taxon>Bacteria</taxon>
        <taxon>Pseudomonadati</taxon>
        <taxon>Pseudomonadota</taxon>
        <taxon>Betaproteobacteria</taxon>
        <taxon>Burkholderiales</taxon>
        <taxon>Alcaligenaceae</taxon>
        <taxon>Bordetella</taxon>
    </lineage>
</organism>
<keyword evidence="3" id="KW-1185">Reference proteome</keyword>
<dbReference type="InterPro" id="IPR002491">
    <property type="entry name" value="ABC_transptr_periplasmic_BD"/>
</dbReference>
<dbReference type="Pfam" id="PF01497">
    <property type="entry name" value="Peripla_BP_2"/>
    <property type="match status" value="1"/>
</dbReference>
<sequence length="354" mass="37862">MASLGGPVCRAAGTITDLAGRQQPLAALPRRIVLLEARDILTMALLHPDPARLVVGWAAADRIDSAELQARYERQGRIPAVGKQTAATVSLEGILALAPDLVVASAFMAPEGGTLLRGLQQAGIPVVFSDVASNAAAPQASPIDNLHRQLRMWGDILGEPERAQAYIAFADQHLQHVRQRLAGVEPVTAYLEVQSTVDDCCWAAGTQVWGELLTLAGGRILPGITAPWYQKLQLEYLLSAPQEVYIASGGGWASGGRPAIGPGMDSAQGRAGLQGLLKRPGFAQLSSVRQGRVHGIWTGLITLAPLNILFVEVAAKWLHPDVFADLDPSQTLADINRRFLAEPMRGPLWLSLKE</sequence>
<proteinExistence type="predicted"/>
<dbReference type="PROSITE" id="PS50983">
    <property type="entry name" value="FE_B12_PBP"/>
    <property type="match status" value="1"/>
</dbReference>
<dbReference type="Gene3D" id="3.40.50.1980">
    <property type="entry name" value="Nitrogenase molybdenum iron protein domain"/>
    <property type="match status" value="2"/>
</dbReference>
<accession>A0A261VMD7</accession>
<protein>
    <submittedName>
        <fullName evidence="2">ABC transporter substrate-binding protein</fullName>
    </submittedName>
</protein>
<dbReference type="InterPro" id="IPR050902">
    <property type="entry name" value="ABC_Transporter_SBP"/>
</dbReference>
<feature type="domain" description="Fe/B12 periplasmic-binding" evidence="1">
    <location>
        <begin position="31"/>
        <end position="326"/>
    </location>
</feature>
<comment type="caution">
    <text evidence="2">The sequence shown here is derived from an EMBL/GenBank/DDBJ whole genome shotgun (WGS) entry which is preliminary data.</text>
</comment>
<dbReference type="SUPFAM" id="SSF53807">
    <property type="entry name" value="Helical backbone' metal receptor"/>
    <property type="match status" value="1"/>
</dbReference>
<reference evidence="3" key="1">
    <citation type="submission" date="2017-05" db="EMBL/GenBank/DDBJ databases">
        <title>Complete and WGS of Bordetella genogroups.</title>
        <authorList>
            <person name="Spilker T."/>
            <person name="Lipuma J."/>
        </authorList>
    </citation>
    <scope>NUCLEOTIDE SEQUENCE [LARGE SCALE GENOMIC DNA]</scope>
    <source>
        <strain evidence="3">AU6712</strain>
    </source>
</reference>
<gene>
    <name evidence="2" type="ORF">CAL22_10305</name>
</gene>